<proteinExistence type="predicted"/>
<dbReference type="EMBL" id="JBHULI010000003">
    <property type="protein sequence ID" value="MFD2531440.1"/>
    <property type="molecule type" value="Genomic_DNA"/>
</dbReference>
<keyword evidence="4" id="KW-1185">Reference proteome</keyword>
<feature type="signal peptide" evidence="1">
    <location>
        <begin position="1"/>
        <end position="20"/>
    </location>
</feature>
<organism evidence="3 4">
    <name type="scientific">Gracilimonas halophila</name>
    <dbReference type="NCBI Taxonomy" id="1834464"/>
    <lineage>
        <taxon>Bacteria</taxon>
        <taxon>Pseudomonadati</taxon>
        <taxon>Balneolota</taxon>
        <taxon>Balneolia</taxon>
        <taxon>Balneolales</taxon>
        <taxon>Balneolaceae</taxon>
        <taxon>Gracilimonas</taxon>
    </lineage>
</organism>
<evidence type="ECO:0000259" key="2">
    <source>
        <dbReference type="Pfam" id="PF03372"/>
    </source>
</evidence>
<dbReference type="Gene3D" id="3.60.10.10">
    <property type="entry name" value="Endonuclease/exonuclease/phosphatase"/>
    <property type="match status" value="1"/>
</dbReference>
<reference evidence="4" key="1">
    <citation type="journal article" date="2019" name="Int. J. Syst. Evol. Microbiol.">
        <title>The Global Catalogue of Microorganisms (GCM) 10K type strain sequencing project: providing services to taxonomists for standard genome sequencing and annotation.</title>
        <authorList>
            <consortium name="The Broad Institute Genomics Platform"/>
            <consortium name="The Broad Institute Genome Sequencing Center for Infectious Disease"/>
            <person name="Wu L."/>
            <person name="Ma J."/>
        </authorList>
    </citation>
    <scope>NUCLEOTIDE SEQUENCE [LARGE SCALE GENOMIC DNA]</scope>
    <source>
        <strain evidence="4">KCTC 52042</strain>
    </source>
</reference>
<dbReference type="InterPro" id="IPR036691">
    <property type="entry name" value="Endo/exonu/phosph_ase_sf"/>
</dbReference>
<evidence type="ECO:0000313" key="3">
    <source>
        <dbReference type="EMBL" id="MFD2531440.1"/>
    </source>
</evidence>
<dbReference type="GO" id="GO:0004519">
    <property type="term" value="F:endonuclease activity"/>
    <property type="evidence" value="ECO:0007669"/>
    <property type="project" value="UniProtKB-KW"/>
</dbReference>
<dbReference type="Proteomes" id="UP001597460">
    <property type="component" value="Unassembled WGS sequence"/>
</dbReference>
<keyword evidence="3" id="KW-0255">Endonuclease</keyword>
<name>A0ABW5JGH0_9BACT</name>
<dbReference type="Pfam" id="PF03372">
    <property type="entry name" value="Exo_endo_phos"/>
    <property type="match status" value="1"/>
</dbReference>
<keyword evidence="1" id="KW-0732">Signal</keyword>
<comment type="caution">
    <text evidence="3">The sequence shown here is derived from an EMBL/GenBank/DDBJ whole genome shotgun (WGS) entry which is preliminary data.</text>
</comment>
<evidence type="ECO:0000313" key="4">
    <source>
        <dbReference type="Proteomes" id="UP001597460"/>
    </source>
</evidence>
<dbReference type="InterPro" id="IPR005135">
    <property type="entry name" value="Endo/exonuclease/phosphatase"/>
</dbReference>
<dbReference type="SUPFAM" id="SSF56219">
    <property type="entry name" value="DNase I-like"/>
    <property type="match status" value="1"/>
</dbReference>
<gene>
    <name evidence="3" type="ORF">ACFSVN_03165</name>
</gene>
<evidence type="ECO:0000256" key="1">
    <source>
        <dbReference type="SAM" id="SignalP"/>
    </source>
</evidence>
<keyword evidence="3" id="KW-0378">Hydrolase</keyword>
<dbReference type="RefSeq" id="WP_390298496.1">
    <property type="nucleotide sequence ID" value="NZ_JBHULI010000003.1"/>
</dbReference>
<feature type="chain" id="PRO_5047541901" evidence="1">
    <location>
        <begin position="21"/>
        <end position="328"/>
    </location>
</feature>
<feature type="domain" description="Endonuclease/exonuclease/phosphatase" evidence="2">
    <location>
        <begin position="55"/>
        <end position="315"/>
    </location>
</feature>
<protein>
    <submittedName>
        <fullName evidence="3">Endonuclease/exonuclease/phosphatase family protein</fullName>
    </submittedName>
</protein>
<sequence length="328" mass="36855">MRLFFRFLTAFFFFTSIIIAGCNNDSNPVTETNEPEPEPNTEFEAVGTDSTLDFATWNLEWFGDRGRGPNDEDLQFKNIHFVINGLDMDILSVQEVNIGSRFDSLLSTLSGYEGILANDPAVQSDSAYYDDFNGNEQKVGLIYKSDIVTVESARVILTEYDHEFAGRPPVEVQLSATIGEQSQNLIVILLHAKCCTDNESYQRKKTGSEALKSYLDQTWPAANVMVIGDFNDDVDTSISSGKESVYQNFVDDPMNYIFPTKELSDSSESSTVFYPDVIDHHLTSDELYELYVENSVLSFPADDYVTNYGESTSDHYPVISRYILDSGN</sequence>
<accession>A0ABW5JGH0</accession>
<keyword evidence="3" id="KW-0540">Nuclease</keyword>
<dbReference type="PROSITE" id="PS51257">
    <property type="entry name" value="PROKAR_LIPOPROTEIN"/>
    <property type="match status" value="1"/>
</dbReference>